<dbReference type="GO" id="GO:0003735">
    <property type="term" value="F:structural constituent of ribosome"/>
    <property type="evidence" value="ECO:0007669"/>
    <property type="project" value="InterPro"/>
</dbReference>
<keyword evidence="6" id="KW-1185">Reference proteome</keyword>
<dbReference type="OMA" id="NPNCEKP"/>
<dbReference type="GO" id="GO:0032040">
    <property type="term" value="C:small-subunit processome"/>
    <property type="evidence" value="ECO:0007669"/>
    <property type="project" value="TreeGrafter"/>
</dbReference>
<evidence type="ECO:0000256" key="4">
    <source>
        <dbReference type="RuleBase" id="RU364105"/>
    </source>
</evidence>
<dbReference type="GO" id="GO:0042274">
    <property type="term" value="P:ribosomal small subunit biogenesis"/>
    <property type="evidence" value="ECO:0007669"/>
    <property type="project" value="TreeGrafter"/>
</dbReference>
<proteinExistence type="inferred from homology"/>
<dbReference type="GO" id="GO:0006364">
    <property type="term" value="P:rRNA processing"/>
    <property type="evidence" value="ECO:0007669"/>
    <property type="project" value="TreeGrafter"/>
</dbReference>
<dbReference type="AlphaFoldDB" id="A0A8C6QBG9"/>
<dbReference type="Ensembl" id="ENSNGAT00000000800.1">
    <property type="protein sequence ID" value="ENSNGAP00000000784.1"/>
    <property type="gene ID" value="ENSNGAG00000000597.1"/>
</dbReference>
<dbReference type="GO" id="GO:0006412">
    <property type="term" value="P:translation"/>
    <property type="evidence" value="ECO:0007669"/>
    <property type="project" value="InterPro"/>
</dbReference>
<dbReference type="GeneTree" id="ENSGT00390000014122"/>
<evidence type="ECO:0000313" key="6">
    <source>
        <dbReference type="Proteomes" id="UP000694381"/>
    </source>
</evidence>
<keyword evidence="3 4" id="KW-0687">Ribonucleoprotein</keyword>
<dbReference type="Proteomes" id="UP000694381">
    <property type="component" value="Unassembled WGS sequence"/>
</dbReference>
<dbReference type="GO" id="GO:0022627">
    <property type="term" value="C:cytosolic small ribosomal subunit"/>
    <property type="evidence" value="ECO:0007669"/>
    <property type="project" value="TreeGrafter"/>
</dbReference>
<sequence length="151" mass="17110">MNPNCEKPDEFKSDISQALLKLEMNLEPQGAAAVTQYHLQPGKLKLFLKNVHREALDFIARRRILPKPTRTTKASQRPHLESCAGGIPEDLVFPSEIVGKRTRVNLDGSRLIKVHLDKAQQNDMEHKVETFSGVHKLLGKDVDFEFPAFQL</sequence>
<evidence type="ECO:0000256" key="2">
    <source>
        <dbReference type="ARBA" id="ARBA00022980"/>
    </source>
</evidence>
<name>A0A8C6QBG9_NANGA</name>
<reference evidence="5" key="1">
    <citation type="submission" date="2025-08" db="UniProtKB">
        <authorList>
            <consortium name="Ensembl"/>
        </authorList>
    </citation>
    <scope>IDENTIFICATION</scope>
</reference>
<dbReference type="PANTHER" id="PTHR11278">
    <property type="entry name" value="40S RIBOSOMAL PROTEIN S7"/>
    <property type="match status" value="1"/>
</dbReference>
<dbReference type="PANTHER" id="PTHR11278:SF0">
    <property type="entry name" value="SMALL RIBOSOMAL SUBUNIT PROTEIN ES7"/>
    <property type="match status" value="1"/>
</dbReference>
<comment type="similarity">
    <text evidence="1 4">Belongs to the eukaryotic ribosomal protein eS7 family.</text>
</comment>
<keyword evidence="2 4" id="KW-0689">Ribosomal protein</keyword>
<reference evidence="5" key="2">
    <citation type="submission" date="2025-09" db="UniProtKB">
        <authorList>
            <consortium name="Ensembl"/>
        </authorList>
    </citation>
    <scope>IDENTIFICATION</scope>
</reference>
<dbReference type="InterPro" id="IPR000554">
    <property type="entry name" value="Ribosomal_eS7"/>
</dbReference>
<evidence type="ECO:0000313" key="5">
    <source>
        <dbReference type="Ensembl" id="ENSNGAP00000000784.1"/>
    </source>
</evidence>
<dbReference type="Pfam" id="PF01251">
    <property type="entry name" value="Ribosomal_S7e"/>
    <property type="match status" value="1"/>
</dbReference>
<organism evidence="5 6">
    <name type="scientific">Nannospalax galili</name>
    <name type="common">Northern Israeli blind subterranean mole rat</name>
    <name type="synonym">Spalax galili</name>
    <dbReference type="NCBI Taxonomy" id="1026970"/>
    <lineage>
        <taxon>Eukaryota</taxon>
        <taxon>Metazoa</taxon>
        <taxon>Chordata</taxon>
        <taxon>Craniata</taxon>
        <taxon>Vertebrata</taxon>
        <taxon>Euteleostomi</taxon>
        <taxon>Mammalia</taxon>
        <taxon>Eutheria</taxon>
        <taxon>Euarchontoglires</taxon>
        <taxon>Glires</taxon>
        <taxon>Rodentia</taxon>
        <taxon>Myomorpha</taxon>
        <taxon>Muroidea</taxon>
        <taxon>Spalacidae</taxon>
        <taxon>Spalacinae</taxon>
        <taxon>Nannospalax</taxon>
    </lineage>
</organism>
<evidence type="ECO:0000256" key="3">
    <source>
        <dbReference type="ARBA" id="ARBA00023274"/>
    </source>
</evidence>
<evidence type="ECO:0000256" key="1">
    <source>
        <dbReference type="ARBA" id="ARBA00007820"/>
    </source>
</evidence>
<dbReference type="GO" id="GO:0030686">
    <property type="term" value="C:90S preribosome"/>
    <property type="evidence" value="ECO:0007669"/>
    <property type="project" value="TreeGrafter"/>
</dbReference>
<protein>
    <recommendedName>
        <fullName evidence="4">40S ribosomal protein S7</fullName>
    </recommendedName>
</protein>
<accession>A0A8C6QBG9</accession>